<proteinExistence type="predicted"/>
<comment type="caution">
    <text evidence="2">The sequence shown here is derived from an EMBL/GenBank/DDBJ whole genome shotgun (WGS) entry which is preliminary data.</text>
</comment>
<dbReference type="InterPro" id="IPR036866">
    <property type="entry name" value="RibonucZ/Hydroxyglut_hydro"/>
</dbReference>
<dbReference type="AlphaFoldDB" id="A0A0F9J4Y3"/>
<dbReference type="SUPFAM" id="SSF56281">
    <property type="entry name" value="Metallo-hydrolase/oxidoreductase"/>
    <property type="match status" value="1"/>
</dbReference>
<evidence type="ECO:0000313" key="2">
    <source>
        <dbReference type="EMBL" id="KKM27479.1"/>
    </source>
</evidence>
<dbReference type="EMBL" id="LAZR01012314">
    <property type="protein sequence ID" value="KKM27479.1"/>
    <property type="molecule type" value="Genomic_DNA"/>
</dbReference>
<feature type="domain" description="Metallo-beta-lactamase" evidence="1">
    <location>
        <begin position="11"/>
        <end position="191"/>
    </location>
</feature>
<evidence type="ECO:0000259" key="1">
    <source>
        <dbReference type="SMART" id="SM00849"/>
    </source>
</evidence>
<dbReference type="InterPro" id="IPR001279">
    <property type="entry name" value="Metallo-B-lactamas"/>
</dbReference>
<dbReference type="InterPro" id="IPR052533">
    <property type="entry name" value="WalJ/YycJ-like"/>
</dbReference>
<dbReference type="Gene3D" id="3.60.15.10">
    <property type="entry name" value="Ribonuclease Z/Hydroxyacylglutathione hydrolase-like"/>
    <property type="match status" value="1"/>
</dbReference>
<dbReference type="PANTHER" id="PTHR47619:SF1">
    <property type="entry name" value="EXODEOXYRIBONUCLEASE WALJ"/>
    <property type="match status" value="1"/>
</dbReference>
<gene>
    <name evidence="2" type="ORF">LCGC14_1574300</name>
</gene>
<dbReference type="Pfam" id="PF12706">
    <property type="entry name" value="Lactamase_B_2"/>
    <property type="match status" value="1"/>
</dbReference>
<reference evidence="2" key="1">
    <citation type="journal article" date="2015" name="Nature">
        <title>Complex archaea that bridge the gap between prokaryotes and eukaryotes.</title>
        <authorList>
            <person name="Spang A."/>
            <person name="Saw J.H."/>
            <person name="Jorgensen S.L."/>
            <person name="Zaremba-Niedzwiedzka K."/>
            <person name="Martijn J."/>
            <person name="Lind A.E."/>
            <person name="van Eijk R."/>
            <person name="Schleper C."/>
            <person name="Guy L."/>
            <person name="Ettema T.J."/>
        </authorList>
    </citation>
    <scope>NUCLEOTIDE SEQUENCE</scope>
</reference>
<dbReference type="SMART" id="SM00849">
    <property type="entry name" value="Lactamase_B"/>
    <property type="match status" value="1"/>
</dbReference>
<dbReference type="PANTHER" id="PTHR47619">
    <property type="entry name" value="METALLO-HYDROLASE YYCJ-RELATED"/>
    <property type="match status" value="1"/>
</dbReference>
<protein>
    <recommendedName>
        <fullName evidence="1">Metallo-beta-lactamase domain-containing protein</fullName>
    </recommendedName>
</protein>
<accession>A0A0F9J4Y3</accession>
<organism evidence="2">
    <name type="scientific">marine sediment metagenome</name>
    <dbReference type="NCBI Taxonomy" id="412755"/>
    <lineage>
        <taxon>unclassified sequences</taxon>
        <taxon>metagenomes</taxon>
        <taxon>ecological metagenomes</taxon>
    </lineage>
</organism>
<sequence>MKLISLQSGSNGNCIYVEAAGVRLLFDAGISGLSAERRLAAHSIDIREVDALLISHDHTDHISHSGIFQRKYGMPVHVTKRTLAAALERKKLGKLHTVCHFRPGGVLDFGRVRVETVPTTHDATEGVGFVVDDGRRRLGILTDLGHVFEGLTDTVSTLDALFIESNYDPQMLACGPYPAYLKDRIAGSSGHISNSECARLIKEHGKSLRWACLGHLSEQNNTPELTERTHREILGQGFPLHVASRYEASGVFTV</sequence>
<name>A0A0F9J4Y3_9ZZZZ</name>